<evidence type="ECO:0000256" key="2">
    <source>
        <dbReference type="SAM" id="MobiDB-lite"/>
    </source>
</evidence>
<feature type="transmembrane region" description="Helical" evidence="3">
    <location>
        <begin position="276"/>
        <end position="299"/>
    </location>
</feature>
<dbReference type="GO" id="GO:1903712">
    <property type="term" value="P:cysteine transmembrane transport"/>
    <property type="evidence" value="ECO:0000318"/>
    <property type="project" value="GO_Central"/>
</dbReference>
<feature type="transmembrane region" description="Helical" evidence="3">
    <location>
        <begin position="68"/>
        <end position="88"/>
    </location>
</feature>
<feature type="transmembrane region" description="Helical" evidence="3">
    <location>
        <begin position="134"/>
        <end position="159"/>
    </location>
</feature>
<name>A7S679_NEMVE</name>
<gene>
    <name evidence="4" type="ORF">NEMVEDRAFT_v1g105998</name>
</gene>
<dbReference type="GO" id="GO:0015293">
    <property type="term" value="F:symporter activity"/>
    <property type="evidence" value="ECO:0007669"/>
    <property type="project" value="InterPro"/>
</dbReference>
<dbReference type="InterPro" id="IPR036259">
    <property type="entry name" value="MFS_trans_sf"/>
</dbReference>
<accession>A7S679</accession>
<dbReference type="PANTHER" id="PTHR11328:SF28">
    <property type="entry name" value="MAJOR FACILITATOR SUPERFAMILY DOMAIN-CONTAINING PROTEIN 12"/>
    <property type="match status" value="1"/>
</dbReference>
<dbReference type="FunFam" id="1.20.1250.20:FF:000431">
    <property type="entry name" value="Predicted protein"/>
    <property type="match status" value="1"/>
</dbReference>
<reference evidence="4 5" key="1">
    <citation type="journal article" date="2007" name="Science">
        <title>Sea anemone genome reveals ancestral eumetazoan gene repertoire and genomic organization.</title>
        <authorList>
            <person name="Putnam N.H."/>
            <person name="Srivastava M."/>
            <person name="Hellsten U."/>
            <person name="Dirks B."/>
            <person name="Chapman J."/>
            <person name="Salamov A."/>
            <person name="Terry A."/>
            <person name="Shapiro H."/>
            <person name="Lindquist E."/>
            <person name="Kapitonov V.V."/>
            <person name="Jurka J."/>
            <person name="Genikhovich G."/>
            <person name="Grigoriev I.V."/>
            <person name="Lucas S.M."/>
            <person name="Steele R.E."/>
            <person name="Finnerty J.R."/>
            <person name="Technau U."/>
            <person name="Martindale M.Q."/>
            <person name="Rokhsar D.S."/>
        </authorList>
    </citation>
    <scope>NUCLEOTIDE SEQUENCE [LARGE SCALE GENOMIC DNA]</scope>
    <source>
        <strain evidence="5">CH2 X CH6</strain>
    </source>
</reference>
<dbReference type="SUPFAM" id="SSF103473">
    <property type="entry name" value="MFS general substrate transporter"/>
    <property type="match status" value="1"/>
</dbReference>
<feature type="transmembrane region" description="Helical" evidence="3">
    <location>
        <begin position="42"/>
        <end position="62"/>
    </location>
</feature>
<dbReference type="PhylomeDB" id="A7S679"/>
<evidence type="ECO:0000256" key="1">
    <source>
        <dbReference type="ARBA" id="ARBA00008335"/>
    </source>
</evidence>
<feature type="transmembrane region" description="Helical" evidence="3">
    <location>
        <begin position="341"/>
        <end position="361"/>
    </location>
</feature>
<dbReference type="eggNOG" id="KOG4830">
    <property type="taxonomic scope" value="Eukaryota"/>
</dbReference>
<sequence length="432" mass="48333">MAPETKKSQPAVITKNGHPDSEEKLSNQQRFCYGVGHIQNDLLTYAAFSYLLVFLTKVIGISSSSTGIIFLCGQITNSFLSPVIGYACDRWKVPFISKFGRRKAWHLVGVVVLFIAVPFLFMRCTPCADNPDEWMLLFNYIAVTVSMNFGFTAVEISHLSLLPKIAIRHTDFVKLNSLRTAWMFISGIMVYGLMWMLLGNSSGESLDHNQWKEFMSLGMIITGVGLFFSATFHIGTKEPKKEHKYGKHGNHPAQTVLKNARQKPMSAKKWFRKPEFYTLCMVFMCTKIVINVSNSYFPLYLVDVLHLEKEAIAYFPLIVLVASAVFSYLSKRITKLLGNKVSYCLASGMVIGAFVWFYFQTIGAKDAIYGAAILMGGGYSVMLVTMLTMVAEMINHIDKSGAFVYGAASLLDKLGNGVLIAIVQEFYPKSDR</sequence>
<evidence type="ECO:0008006" key="6">
    <source>
        <dbReference type="Google" id="ProtNLM"/>
    </source>
</evidence>
<dbReference type="CDD" id="cd17491">
    <property type="entry name" value="MFS_MFSD12"/>
    <property type="match status" value="1"/>
</dbReference>
<keyword evidence="3" id="KW-1133">Transmembrane helix</keyword>
<dbReference type="Gene3D" id="1.20.1250.20">
    <property type="entry name" value="MFS general substrate transporter like domains"/>
    <property type="match status" value="2"/>
</dbReference>
<dbReference type="AlphaFoldDB" id="A7S679"/>
<comment type="similarity">
    <text evidence="1">Belongs to the major facilitator superfamily.</text>
</comment>
<dbReference type="GO" id="GO:0033229">
    <property type="term" value="F:cysteine transmembrane transporter activity"/>
    <property type="evidence" value="ECO:0000318"/>
    <property type="project" value="GO_Central"/>
</dbReference>
<feature type="transmembrane region" description="Helical" evidence="3">
    <location>
        <begin position="402"/>
        <end position="423"/>
    </location>
</feature>
<proteinExistence type="inferred from homology"/>
<dbReference type="EMBL" id="DS469586">
    <property type="protein sequence ID" value="EDO40766.1"/>
    <property type="molecule type" value="Genomic_DNA"/>
</dbReference>
<dbReference type="GO" id="GO:0008643">
    <property type="term" value="P:carbohydrate transport"/>
    <property type="evidence" value="ECO:0007669"/>
    <property type="project" value="InterPro"/>
</dbReference>
<dbReference type="PANTHER" id="PTHR11328">
    <property type="entry name" value="MAJOR FACILITATOR SUPERFAMILY DOMAIN-CONTAINING PROTEIN"/>
    <property type="match status" value="1"/>
</dbReference>
<keyword evidence="5" id="KW-1185">Reference proteome</keyword>
<feature type="transmembrane region" description="Helical" evidence="3">
    <location>
        <begin position="104"/>
        <end position="122"/>
    </location>
</feature>
<keyword evidence="3" id="KW-0472">Membrane</keyword>
<keyword evidence="3" id="KW-0812">Transmembrane</keyword>
<feature type="transmembrane region" description="Helical" evidence="3">
    <location>
        <begin position="367"/>
        <end position="390"/>
    </location>
</feature>
<feature type="transmembrane region" description="Helical" evidence="3">
    <location>
        <begin position="311"/>
        <end position="329"/>
    </location>
</feature>
<feature type="region of interest" description="Disordered" evidence="2">
    <location>
        <begin position="1"/>
        <end position="23"/>
    </location>
</feature>
<protein>
    <recommendedName>
        <fullName evidence="6">Major facilitator superfamily domain-containing protein 12</fullName>
    </recommendedName>
</protein>
<dbReference type="Proteomes" id="UP000001593">
    <property type="component" value="Unassembled WGS sequence"/>
</dbReference>
<organism evidence="4 5">
    <name type="scientific">Nematostella vectensis</name>
    <name type="common">Starlet sea anemone</name>
    <dbReference type="NCBI Taxonomy" id="45351"/>
    <lineage>
        <taxon>Eukaryota</taxon>
        <taxon>Metazoa</taxon>
        <taxon>Cnidaria</taxon>
        <taxon>Anthozoa</taxon>
        <taxon>Hexacorallia</taxon>
        <taxon>Actiniaria</taxon>
        <taxon>Edwardsiidae</taxon>
        <taxon>Nematostella</taxon>
    </lineage>
</organism>
<evidence type="ECO:0000313" key="4">
    <source>
        <dbReference type="EMBL" id="EDO40766.1"/>
    </source>
</evidence>
<evidence type="ECO:0000313" key="5">
    <source>
        <dbReference type="Proteomes" id="UP000001593"/>
    </source>
</evidence>
<feature type="transmembrane region" description="Helical" evidence="3">
    <location>
        <begin position="214"/>
        <end position="234"/>
    </location>
</feature>
<evidence type="ECO:0000256" key="3">
    <source>
        <dbReference type="SAM" id="Phobius"/>
    </source>
</evidence>
<dbReference type="Pfam" id="PF13347">
    <property type="entry name" value="MFS_2"/>
    <property type="match status" value="1"/>
</dbReference>
<dbReference type="InParanoid" id="A7S679"/>
<dbReference type="HOGENOM" id="CLU_030068_1_1_1"/>
<dbReference type="InterPro" id="IPR039672">
    <property type="entry name" value="MFS_2"/>
</dbReference>
<dbReference type="GO" id="GO:0005886">
    <property type="term" value="C:plasma membrane"/>
    <property type="evidence" value="ECO:0000318"/>
    <property type="project" value="GO_Central"/>
</dbReference>
<feature type="transmembrane region" description="Helical" evidence="3">
    <location>
        <begin position="180"/>
        <end position="198"/>
    </location>
</feature>